<reference evidence="1 2" key="1">
    <citation type="submission" date="2024-10" db="EMBL/GenBank/DDBJ databases">
        <authorList>
            <person name="Lu C.-H."/>
        </authorList>
    </citation>
    <scope>NUCLEOTIDE SEQUENCE [LARGE SCALE GENOMIC DNA]</scope>
    <source>
        <strain evidence="1 2">22QBSP01-2</strain>
    </source>
</reference>
<evidence type="ECO:0000313" key="2">
    <source>
        <dbReference type="Proteomes" id="UP001617714"/>
    </source>
</evidence>
<dbReference type="Proteomes" id="UP001617714">
    <property type="component" value="Unassembled WGS sequence"/>
</dbReference>
<accession>A0ABW8FZL3</accession>
<name>A0ABW8FZL3_9GAMM</name>
<protein>
    <submittedName>
        <fullName evidence="1">Ish1 domain-containing protein</fullName>
    </submittedName>
</protein>
<comment type="caution">
    <text evidence="1">The sequence shown here is derived from an EMBL/GenBank/DDBJ whole genome shotgun (WGS) entry which is preliminary data.</text>
</comment>
<evidence type="ECO:0000313" key="1">
    <source>
        <dbReference type="EMBL" id="MFJ5322112.1"/>
    </source>
</evidence>
<gene>
    <name evidence="1" type="ORF">ACIPSN_12255</name>
</gene>
<proteinExistence type="predicted"/>
<sequence length="43" mass="4972">MRGKSYLDAFKIEAIKQIANRDHLISNATTYFDVTIRHPIHDA</sequence>
<organism evidence="1 2">
    <name type="scientific">Pectobacterium parvum</name>
    <dbReference type="NCBI Taxonomy" id="2778550"/>
    <lineage>
        <taxon>Bacteria</taxon>
        <taxon>Pseudomonadati</taxon>
        <taxon>Pseudomonadota</taxon>
        <taxon>Gammaproteobacteria</taxon>
        <taxon>Enterobacterales</taxon>
        <taxon>Pectobacteriaceae</taxon>
        <taxon>Pectobacterium</taxon>
    </lineage>
</organism>
<dbReference type="EMBL" id="JBIXKD010000012">
    <property type="protein sequence ID" value="MFJ5322112.1"/>
    <property type="molecule type" value="Genomic_DNA"/>
</dbReference>
<keyword evidence="2" id="KW-1185">Reference proteome</keyword>
<dbReference type="RefSeq" id="WP_243411033.1">
    <property type="nucleotide sequence ID" value="NZ_JBEHEN010000013.1"/>
</dbReference>